<keyword evidence="1" id="KW-0472">Membrane</keyword>
<dbReference type="RefSeq" id="WP_073570964.1">
    <property type="nucleotide sequence ID" value="NZ_FRXN01000002.1"/>
</dbReference>
<gene>
    <name evidence="2" type="ORF">SAMN04488108_1286</name>
</gene>
<dbReference type="Proteomes" id="UP000184609">
    <property type="component" value="Unassembled WGS sequence"/>
</dbReference>
<keyword evidence="1" id="KW-1133">Transmembrane helix</keyword>
<protein>
    <recommendedName>
        <fullName evidence="4">Transmembrane protein</fullName>
    </recommendedName>
</protein>
<organism evidence="2 3">
    <name type="scientific">Algoriphagus zhangzhouensis</name>
    <dbReference type="NCBI Taxonomy" id="1073327"/>
    <lineage>
        <taxon>Bacteria</taxon>
        <taxon>Pseudomonadati</taxon>
        <taxon>Bacteroidota</taxon>
        <taxon>Cytophagia</taxon>
        <taxon>Cytophagales</taxon>
        <taxon>Cyclobacteriaceae</taxon>
        <taxon>Algoriphagus</taxon>
    </lineage>
</organism>
<name>A0A1M7Z9L4_9BACT</name>
<feature type="transmembrane region" description="Helical" evidence="1">
    <location>
        <begin position="6"/>
        <end position="24"/>
    </location>
</feature>
<dbReference type="AlphaFoldDB" id="A0A1M7Z9L4"/>
<accession>A0A1M7Z9L4</accession>
<evidence type="ECO:0008006" key="4">
    <source>
        <dbReference type="Google" id="ProtNLM"/>
    </source>
</evidence>
<dbReference type="OrthoDB" id="771599at2"/>
<dbReference type="EMBL" id="FRXN01000002">
    <property type="protein sequence ID" value="SHO61356.1"/>
    <property type="molecule type" value="Genomic_DNA"/>
</dbReference>
<evidence type="ECO:0000313" key="3">
    <source>
        <dbReference type="Proteomes" id="UP000184609"/>
    </source>
</evidence>
<reference evidence="3" key="1">
    <citation type="submission" date="2016-12" db="EMBL/GenBank/DDBJ databases">
        <authorList>
            <person name="Varghese N."/>
            <person name="Submissions S."/>
        </authorList>
    </citation>
    <scope>NUCLEOTIDE SEQUENCE [LARGE SCALE GENOMIC DNA]</scope>
    <source>
        <strain evidence="3">DSM 25035</strain>
    </source>
</reference>
<evidence type="ECO:0000313" key="2">
    <source>
        <dbReference type="EMBL" id="SHO61356.1"/>
    </source>
</evidence>
<keyword evidence="1" id="KW-0812">Transmembrane</keyword>
<feature type="transmembrane region" description="Helical" evidence="1">
    <location>
        <begin position="64"/>
        <end position="87"/>
    </location>
</feature>
<proteinExistence type="predicted"/>
<evidence type="ECO:0000256" key="1">
    <source>
        <dbReference type="SAM" id="Phobius"/>
    </source>
</evidence>
<sequence>MSRFLIVLIPILSIITFHGIFWWLDITLKNRGLKNQNQDQNYGKDFSILYDNILKNKSKHRTQYLSAFSAIIFCLISFIGISVWLMFDLDDHKCVLFENYLEQNVNSKIDSIYIDYQNHSIKTLKLKNQESNSSILIYRPDLYGFLQKGDSIVKLKTSPNIQVFREENFFNFEVLKKEFCQE</sequence>
<dbReference type="STRING" id="1073327.SAMN04488108_1286"/>
<keyword evidence="3" id="KW-1185">Reference proteome</keyword>